<protein>
    <submittedName>
        <fullName evidence="4">G_PROTEIN_RECEP_F1_2 domain-containing protein</fullName>
    </submittedName>
</protein>
<evidence type="ECO:0000313" key="4">
    <source>
        <dbReference type="WBParaSite" id="HPLM_0000909001-mRNA-1"/>
    </source>
</evidence>
<gene>
    <name evidence="2" type="ORF">HPLM_LOCUS9082</name>
</gene>
<keyword evidence="1" id="KW-0812">Transmembrane</keyword>
<evidence type="ECO:0000313" key="2">
    <source>
        <dbReference type="EMBL" id="VDO36561.1"/>
    </source>
</evidence>
<feature type="transmembrane region" description="Helical" evidence="1">
    <location>
        <begin position="12"/>
        <end position="34"/>
    </location>
</feature>
<feature type="transmembrane region" description="Helical" evidence="1">
    <location>
        <begin position="92"/>
        <end position="112"/>
    </location>
</feature>
<evidence type="ECO:0000313" key="3">
    <source>
        <dbReference type="Proteomes" id="UP000268014"/>
    </source>
</evidence>
<organism evidence="4">
    <name type="scientific">Haemonchus placei</name>
    <name type="common">Barber's pole worm</name>
    <dbReference type="NCBI Taxonomy" id="6290"/>
    <lineage>
        <taxon>Eukaryota</taxon>
        <taxon>Metazoa</taxon>
        <taxon>Ecdysozoa</taxon>
        <taxon>Nematoda</taxon>
        <taxon>Chromadorea</taxon>
        <taxon>Rhabditida</taxon>
        <taxon>Rhabditina</taxon>
        <taxon>Rhabditomorpha</taxon>
        <taxon>Strongyloidea</taxon>
        <taxon>Trichostrongylidae</taxon>
        <taxon>Haemonchus</taxon>
    </lineage>
</organism>
<sequence>MKDSDDEILSLVTFGGLLIFLATIFLITHLLFLAVNLKKCGFESNFAYTLMCLISILDCIQLLIHCITGVIVCFKVRMPLMKVIGAFMESSWILMGISTVFLSFHRFIFTALSEKAEKTGDKYFEELVDASSLFRRCFSTSSQSKMIERRRLIAGQLPLDSDDPENLSSPIIAPGHSPESLVTTL</sequence>
<feature type="transmembrane region" description="Helical" evidence="1">
    <location>
        <begin position="46"/>
        <end position="72"/>
    </location>
</feature>
<name>A0A158QMR8_HAEPC</name>
<dbReference type="EMBL" id="UZAF01016992">
    <property type="protein sequence ID" value="VDO36561.1"/>
    <property type="molecule type" value="Genomic_DNA"/>
</dbReference>
<keyword evidence="1" id="KW-0472">Membrane</keyword>
<keyword evidence="1" id="KW-1133">Transmembrane helix</keyword>
<dbReference type="WBParaSite" id="HPLM_0000909001-mRNA-1">
    <property type="protein sequence ID" value="HPLM_0000909001-mRNA-1"/>
    <property type="gene ID" value="HPLM_0000909001"/>
</dbReference>
<evidence type="ECO:0000256" key="1">
    <source>
        <dbReference type="SAM" id="Phobius"/>
    </source>
</evidence>
<dbReference type="Proteomes" id="UP000268014">
    <property type="component" value="Unassembled WGS sequence"/>
</dbReference>
<proteinExistence type="predicted"/>
<reference evidence="4" key="1">
    <citation type="submission" date="2016-04" db="UniProtKB">
        <authorList>
            <consortium name="WormBaseParasite"/>
        </authorList>
    </citation>
    <scope>IDENTIFICATION</scope>
</reference>
<accession>A0A158QMR8</accession>
<dbReference type="AlphaFoldDB" id="A0A158QMR8"/>
<reference evidence="2 3" key="2">
    <citation type="submission" date="2018-11" db="EMBL/GenBank/DDBJ databases">
        <authorList>
            <consortium name="Pathogen Informatics"/>
        </authorList>
    </citation>
    <scope>NUCLEOTIDE SEQUENCE [LARGE SCALE GENOMIC DNA]</scope>
    <source>
        <strain evidence="2 3">MHpl1</strain>
    </source>
</reference>
<keyword evidence="3" id="KW-1185">Reference proteome</keyword>